<organism evidence="2 3">
    <name type="scientific">Pseudolactococcus piscium</name>
    <dbReference type="NCBI Taxonomy" id="1364"/>
    <lineage>
        <taxon>Bacteria</taxon>
        <taxon>Bacillati</taxon>
        <taxon>Bacillota</taxon>
        <taxon>Bacilli</taxon>
        <taxon>Lactobacillales</taxon>
        <taxon>Streptococcaceae</taxon>
        <taxon>Pseudolactococcus</taxon>
    </lineage>
</organism>
<dbReference type="Proteomes" id="UP000218282">
    <property type="component" value="Unassembled WGS sequence"/>
</dbReference>
<feature type="transmembrane region" description="Helical" evidence="1">
    <location>
        <begin position="16"/>
        <end position="36"/>
    </location>
</feature>
<proteinExistence type="predicted"/>
<dbReference type="AlphaFoldDB" id="A0A2A5RY57"/>
<gene>
    <name evidence="2" type="ORF">RU86_GL000394</name>
</gene>
<evidence type="ECO:0000256" key="1">
    <source>
        <dbReference type="SAM" id="Phobius"/>
    </source>
</evidence>
<keyword evidence="1" id="KW-0472">Membrane</keyword>
<keyword evidence="1" id="KW-1133">Transmembrane helix</keyword>
<name>A0A2A5RY57_9LACT</name>
<reference evidence="2 3" key="1">
    <citation type="submission" date="2014-12" db="EMBL/GenBank/DDBJ databases">
        <title>Draft genome sequences of 10 type strains of Lactococcus.</title>
        <authorList>
            <person name="Sun Z."/>
            <person name="Zhong Z."/>
            <person name="Liu W."/>
            <person name="Zhang W."/>
            <person name="Zhang H."/>
        </authorList>
    </citation>
    <scope>NUCLEOTIDE SEQUENCE [LARGE SCALE GENOMIC DNA]</scope>
    <source>
        <strain evidence="2 3">DSM 6634</strain>
    </source>
</reference>
<dbReference type="EMBL" id="JXJW01000012">
    <property type="protein sequence ID" value="PCS06162.1"/>
    <property type="molecule type" value="Genomic_DNA"/>
</dbReference>
<protein>
    <submittedName>
        <fullName evidence="2">Uncharacterized protein</fullName>
    </submittedName>
</protein>
<keyword evidence="3" id="KW-1185">Reference proteome</keyword>
<sequence>MKISNVDTATEMTTTFALTFKVFISYLIIIGIFFIIKKIFDLKMTSK</sequence>
<comment type="caution">
    <text evidence="2">The sequence shown here is derived from an EMBL/GenBank/DDBJ whole genome shotgun (WGS) entry which is preliminary data.</text>
</comment>
<evidence type="ECO:0000313" key="3">
    <source>
        <dbReference type="Proteomes" id="UP000218282"/>
    </source>
</evidence>
<evidence type="ECO:0000313" key="2">
    <source>
        <dbReference type="EMBL" id="PCS06162.1"/>
    </source>
</evidence>
<keyword evidence="1" id="KW-0812">Transmembrane</keyword>
<accession>A0A2A5RY57</accession>